<feature type="repeat" description="WD" evidence="3">
    <location>
        <begin position="849"/>
        <end position="889"/>
    </location>
</feature>
<feature type="repeat" description="WD" evidence="3">
    <location>
        <begin position="977"/>
        <end position="1018"/>
    </location>
</feature>
<dbReference type="SMART" id="SM00320">
    <property type="entry name" value="WD40"/>
    <property type="match status" value="7"/>
</dbReference>
<organism evidence="5 6">
    <name type="scientific">Piloderma croceum (strain F 1598)</name>
    <dbReference type="NCBI Taxonomy" id="765440"/>
    <lineage>
        <taxon>Eukaryota</taxon>
        <taxon>Fungi</taxon>
        <taxon>Dikarya</taxon>
        <taxon>Basidiomycota</taxon>
        <taxon>Agaricomycotina</taxon>
        <taxon>Agaricomycetes</taxon>
        <taxon>Agaricomycetidae</taxon>
        <taxon>Atheliales</taxon>
        <taxon>Atheliaceae</taxon>
        <taxon>Piloderma</taxon>
    </lineage>
</organism>
<dbReference type="PROSITE" id="PS00678">
    <property type="entry name" value="WD_REPEATS_1"/>
    <property type="match status" value="4"/>
</dbReference>
<name>A0A0C3F6D1_PILCF</name>
<feature type="repeat" description="WD" evidence="3">
    <location>
        <begin position="891"/>
        <end position="922"/>
    </location>
</feature>
<dbReference type="SUPFAM" id="SSF52540">
    <property type="entry name" value="P-loop containing nucleoside triphosphate hydrolases"/>
    <property type="match status" value="1"/>
</dbReference>
<protein>
    <recommendedName>
        <fullName evidence="4">C2 domain-containing protein</fullName>
    </recommendedName>
</protein>
<keyword evidence="1 3" id="KW-0853">WD repeat</keyword>
<reference evidence="6" key="2">
    <citation type="submission" date="2015-01" db="EMBL/GenBank/DDBJ databases">
        <title>Evolutionary Origins and Diversification of the Mycorrhizal Mutualists.</title>
        <authorList>
            <consortium name="DOE Joint Genome Institute"/>
            <consortium name="Mycorrhizal Genomics Consortium"/>
            <person name="Kohler A."/>
            <person name="Kuo A."/>
            <person name="Nagy L.G."/>
            <person name="Floudas D."/>
            <person name="Copeland A."/>
            <person name="Barry K.W."/>
            <person name="Cichocki N."/>
            <person name="Veneault-Fourrey C."/>
            <person name="LaButti K."/>
            <person name="Lindquist E.A."/>
            <person name="Lipzen A."/>
            <person name="Lundell T."/>
            <person name="Morin E."/>
            <person name="Murat C."/>
            <person name="Riley R."/>
            <person name="Ohm R."/>
            <person name="Sun H."/>
            <person name="Tunlid A."/>
            <person name="Henrissat B."/>
            <person name="Grigoriev I.V."/>
            <person name="Hibbett D.S."/>
            <person name="Martin F."/>
        </authorList>
    </citation>
    <scope>NUCLEOTIDE SEQUENCE [LARGE SCALE GENOMIC DNA]</scope>
    <source>
        <strain evidence="6">F 1598</strain>
    </source>
</reference>
<dbReference type="InterPro" id="IPR000008">
    <property type="entry name" value="C2_dom"/>
</dbReference>
<evidence type="ECO:0000313" key="6">
    <source>
        <dbReference type="Proteomes" id="UP000054166"/>
    </source>
</evidence>
<dbReference type="SUPFAM" id="SSF50978">
    <property type="entry name" value="WD40 repeat-like"/>
    <property type="match status" value="1"/>
</dbReference>
<dbReference type="InterPro" id="IPR020472">
    <property type="entry name" value="WD40_PAC1"/>
</dbReference>
<feature type="repeat" description="WD" evidence="3">
    <location>
        <begin position="1063"/>
        <end position="1104"/>
    </location>
</feature>
<dbReference type="InterPro" id="IPR050349">
    <property type="entry name" value="WD_LIS1/nudF_dynein_reg"/>
</dbReference>
<dbReference type="OrthoDB" id="163438at2759"/>
<dbReference type="PANTHER" id="PTHR44129">
    <property type="entry name" value="WD REPEAT-CONTAINING PROTEIN POP1"/>
    <property type="match status" value="1"/>
</dbReference>
<dbReference type="InterPro" id="IPR019775">
    <property type="entry name" value="WD40_repeat_CS"/>
</dbReference>
<dbReference type="Gene3D" id="2.130.10.10">
    <property type="entry name" value="YVTN repeat-like/Quinoprotein amine dehydrogenase"/>
    <property type="match status" value="3"/>
</dbReference>
<dbReference type="Gene3D" id="2.60.40.150">
    <property type="entry name" value="C2 domain"/>
    <property type="match status" value="1"/>
</dbReference>
<keyword evidence="6" id="KW-1185">Reference proteome</keyword>
<gene>
    <name evidence="5" type="ORF">PILCRDRAFT_9732</name>
</gene>
<dbReference type="Pfam" id="PF00400">
    <property type="entry name" value="WD40"/>
    <property type="match status" value="7"/>
</dbReference>
<dbReference type="PROSITE" id="PS50004">
    <property type="entry name" value="C2"/>
    <property type="match status" value="1"/>
</dbReference>
<feature type="repeat" description="WD" evidence="3">
    <location>
        <begin position="934"/>
        <end position="975"/>
    </location>
</feature>
<dbReference type="CDD" id="cd00030">
    <property type="entry name" value="C2"/>
    <property type="match status" value="1"/>
</dbReference>
<dbReference type="PROSITE" id="PS50294">
    <property type="entry name" value="WD_REPEATS_REGION"/>
    <property type="match status" value="7"/>
</dbReference>
<dbReference type="HOGENOM" id="CLU_000288_6_3_1"/>
<reference evidence="5 6" key="1">
    <citation type="submission" date="2014-04" db="EMBL/GenBank/DDBJ databases">
        <authorList>
            <consortium name="DOE Joint Genome Institute"/>
            <person name="Kuo A."/>
            <person name="Tarkka M."/>
            <person name="Buscot F."/>
            <person name="Kohler A."/>
            <person name="Nagy L.G."/>
            <person name="Floudas D."/>
            <person name="Copeland A."/>
            <person name="Barry K.W."/>
            <person name="Cichocki N."/>
            <person name="Veneault-Fourrey C."/>
            <person name="LaButti K."/>
            <person name="Lindquist E.A."/>
            <person name="Lipzen A."/>
            <person name="Lundell T."/>
            <person name="Morin E."/>
            <person name="Murat C."/>
            <person name="Sun H."/>
            <person name="Tunlid A."/>
            <person name="Henrissat B."/>
            <person name="Grigoriev I.V."/>
            <person name="Hibbett D.S."/>
            <person name="Martin F."/>
            <person name="Nordberg H.P."/>
            <person name="Cantor M.N."/>
            <person name="Hua S.X."/>
        </authorList>
    </citation>
    <scope>NUCLEOTIDE SEQUENCE [LARGE SCALE GENOMIC DNA]</scope>
    <source>
        <strain evidence="5 6">F 1598</strain>
    </source>
</reference>
<dbReference type="PROSITE" id="PS50082">
    <property type="entry name" value="WD_REPEATS_2"/>
    <property type="match status" value="7"/>
</dbReference>
<evidence type="ECO:0000313" key="5">
    <source>
        <dbReference type="EMBL" id="KIM80170.1"/>
    </source>
</evidence>
<evidence type="ECO:0000256" key="1">
    <source>
        <dbReference type="ARBA" id="ARBA00022574"/>
    </source>
</evidence>
<dbReference type="InParanoid" id="A0A0C3F6D1"/>
<feature type="repeat" description="WD" evidence="3">
    <location>
        <begin position="1020"/>
        <end position="1061"/>
    </location>
</feature>
<feature type="repeat" description="WD" evidence="3">
    <location>
        <begin position="1106"/>
        <end position="1134"/>
    </location>
</feature>
<dbReference type="CDD" id="cd00200">
    <property type="entry name" value="WD40"/>
    <property type="match status" value="1"/>
</dbReference>
<dbReference type="InterPro" id="IPR001680">
    <property type="entry name" value="WD40_rpt"/>
</dbReference>
<dbReference type="InterPro" id="IPR015943">
    <property type="entry name" value="WD40/YVTN_repeat-like_dom_sf"/>
</dbReference>
<evidence type="ECO:0000256" key="3">
    <source>
        <dbReference type="PROSITE-ProRule" id="PRU00221"/>
    </source>
</evidence>
<dbReference type="EMBL" id="KN833005">
    <property type="protein sequence ID" value="KIM80170.1"/>
    <property type="molecule type" value="Genomic_DNA"/>
</dbReference>
<sequence>MASSPQGPIVVTVVQVNNLPPTIMPKVFVEIAVGDLRRRTKSIKRKENAGTWHDAEFAFPILGGPSKLTFSVLHERVLNDKCLGRVDIDVDELLGRQHVILSLTDKRGNPSTGRLTVRIAQQSMSAVAGTAVEQAQLAGEKLSQPLLVNTMANAVTDLTNTASNQQNLVTSFGCLVDKVRILLTVGDEIAKIHPYANFAWQVLSVGLKMVRAQQDRDQKILDLVTKMEDTYSFVDSMDELRKNRVLQDIVEQILKQTIKCGYFIQEYMRHNFGEKAITQPFIGTSDQIVAFCTAFTDLQKALDSRLILSTALVLSRTTVTIDAIRQDQLLSTLKPVEMNEYNCKDCLPKTQLDVIKVIIDWVADESSNQKKVMWLYGLAGSGKSTLSTTIAWIMRDLHRLGAFFFFDRDIPERNATMLITMLAYRLVQFDARIGAEVSWIIESVPGIAERPLNPQWASLLSSEALQSVEWSGGPIILMINALDECENEMGRNILMETLSKGFSDLPPFIRVMVASWEEPDIHDEKTSALTDSAGGLFVWASTACLYIDSYDPDQWLEELITQQLDINPSEPFTQLDRLYKTGLQFAGLWNIPSFRSDCCNILGAILCARIPLSCSTINALLELPPSRPCLQAISRLGCVLHISETEGIRILHPSFHEYLSKRCHTESWAINLDLHNKSLTLQCIELLNNTLQENICRLTLPHPIRNETLPDAVAYACKFWVEHICLISHTTDHVIDRIYSFLDRHLLHWMEALAVLKSHSNTIQSLQNLLEWLKNSSPKHAELHELVYDGHRFAQYFANTIEKHPLLLYVTALAFTPANTSIYRRFYHNGLPKVVGGVEKSWPRELQQLQGHNGSIYSVAFSPDGLKIVSGSHETIQVWDASTSVEMLPPLQGHNGLIRSVAFSPDGSKIVSGSRDKTIRVWGASMGVEMLPPLQGHNGWIYSVAFLPNGSKIISGSDDETIRVWDASTGIAMLPPLQGHNGWIYSVAFLPDGSKIVSGSHDKTIRVWDASTGIAMLPPLQGHNSWIYSVAFSPDGSKIISGSHDETIRVWDASTGVAMLPPLQGHNSWIYSVAFSPDGLKIVSGSHDKTIRVWDASTGIAMLPPLQGHNGWIYSVAFLPDGSKIISGSDDETI</sequence>
<dbReference type="Pfam" id="PF00168">
    <property type="entry name" value="C2"/>
    <property type="match status" value="1"/>
</dbReference>
<feature type="domain" description="C2" evidence="4">
    <location>
        <begin position="1"/>
        <end position="103"/>
    </location>
</feature>
<dbReference type="Proteomes" id="UP000054166">
    <property type="component" value="Unassembled WGS sequence"/>
</dbReference>
<dbReference type="InterPro" id="IPR056884">
    <property type="entry name" value="NPHP3-like_N"/>
</dbReference>
<evidence type="ECO:0000256" key="2">
    <source>
        <dbReference type="ARBA" id="ARBA00022737"/>
    </source>
</evidence>
<evidence type="ECO:0000259" key="4">
    <source>
        <dbReference type="PROSITE" id="PS50004"/>
    </source>
</evidence>
<dbReference type="Pfam" id="PF24883">
    <property type="entry name" value="NPHP3_N"/>
    <property type="match status" value="1"/>
</dbReference>
<accession>A0A0C3F6D1</accession>
<keyword evidence="2" id="KW-0677">Repeat</keyword>
<dbReference type="InterPro" id="IPR027417">
    <property type="entry name" value="P-loop_NTPase"/>
</dbReference>
<dbReference type="SUPFAM" id="SSF49562">
    <property type="entry name" value="C2 domain (Calcium/lipid-binding domain, CaLB)"/>
    <property type="match status" value="1"/>
</dbReference>
<dbReference type="InterPro" id="IPR035892">
    <property type="entry name" value="C2_domain_sf"/>
</dbReference>
<dbReference type="STRING" id="765440.A0A0C3F6D1"/>
<dbReference type="PRINTS" id="PR00320">
    <property type="entry name" value="GPROTEINBRPT"/>
</dbReference>
<proteinExistence type="predicted"/>
<dbReference type="AlphaFoldDB" id="A0A0C3F6D1"/>
<dbReference type="InterPro" id="IPR036322">
    <property type="entry name" value="WD40_repeat_dom_sf"/>
</dbReference>